<proteinExistence type="predicted"/>
<gene>
    <name evidence="2" type="ORF">Pan216_22020</name>
</gene>
<protein>
    <submittedName>
        <fullName evidence="2">Uncharacterized protein</fullName>
    </submittedName>
</protein>
<keyword evidence="1" id="KW-0812">Transmembrane</keyword>
<name>A0A518B2Y9_9BACT</name>
<organism evidence="2 3">
    <name type="scientific">Kolteria novifilia</name>
    <dbReference type="NCBI Taxonomy" id="2527975"/>
    <lineage>
        <taxon>Bacteria</taxon>
        <taxon>Pseudomonadati</taxon>
        <taxon>Planctomycetota</taxon>
        <taxon>Planctomycetia</taxon>
        <taxon>Kolteriales</taxon>
        <taxon>Kolteriaceae</taxon>
        <taxon>Kolteria</taxon>
    </lineage>
</organism>
<keyword evidence="1" id="KW-0472">Membrane</keyword>
<dbReference type="EMBL" id="CP036279">
    <property type="protein sequence ID" value="QDU61347.1"/>
    <property type="molecule type" value="Genomic_DNA"/>
</dbReference>
<reference evidence="2 3" key="1">
    <citation type="submission" date="2019-02" db="EMBL/GenBank/DDBJ databases">
        <title>Deep-cultivation of Planctomycetes and their phenomic and genomic characterization uncovers novel biology.</title>
        <authorList>
            <person name="Wiegand S."/>
            <person name="Jogler M."/>
            <person name="Boedeker C."/>
            <person name="Pinto D."/>
            <person name="Vollmers J."/>
            <person name="Rivas-Marin E."/>
            <person name="Kohn T."/>
            <person name="Peeters S.H."/>
            <person name="Heuer A."/>
            <person name="Rast P."/>
            <person name="Oberbeckmann S."/>
            <person name="Bunk B."/>
            <person name="Jeske O."/>
            <person name="Meyerdierks A."/>
            <person name="Storesund J.E."/>
            <person name="Kallscheuer N."/>
            <person name="Luecker S."/>
            <person name="Lage O.M."/>
            <person name="Pohl T."/>
            <person name="Merkel B.J."/>
            <person name="Hornburger P."/>
            <person name="Mueller R.-W."/>
            <person name="Bruemmer F."/>
            <person name="Labrenz M."/>
            <person name="Spormann A.M."/>
            <person name="Op den Camp H."/>
            <person name="Overmann J."/>
            <person name="Amann R."/>
            <person name="Jetten M.S.M."/>
            <person name="Mascher T."/>
            <person name="Medema M.H."/>
            <person name="Devos D.P."/>
            <person name="Kaster A.-K."/>
            <person name="Ovreas L."/>
            <person name="Rohde M."/>
            <person name="Galperin M.Y."/>
            <person name="Jogler C."/>
        </authorList>
    </citation>
    <scope>NUCLEOTIDE SEQUENCE [LARGE SCALE GENOMIC DNA]</scope>
    <source>
        <strain evidence="2 3">Pan216</strain>
    </source>
</reference>
<dbReference type="AlphaFoldDB" id="A0A518B2Y9"/>
<evidence type="ECO:0000256" key="1">
    <source>
        <dbReference type="SAM" id="Phobius"/>
    </source>
</evidence>
<sequence length="190" mass="20703">MVISARIGEIVLSPSAGKELLVHHADTLAVGSAEGQWLALFQDRKLVSLGDESRGSVIDIGPELDPIVGAADDVDKLSLRRTESTDEIAVGRRFTYGVGDGTRNMIIVVATPFARVTREQFAVEASCAPIMIMAFGAISIFGLVVNWLLREFARSLLGSRTALSRREEIRDRADGMRNRGSRWTFEAGRG</sequence>
<dbReference type="Proteomes" id="UP000317093">
    <property type="component" value="Chromosome"/>
</dbReference>
<accession>A0A518B2Y9</accession>
<keyword evidence="1" id="KW-1133">Transmembrane helix</keyword>
<evidence type="ECO:0000313" key="3">
    <source>
        <dbReference type="Proteomes" id="UP000317093"/>
    </source>
</evidence>
<feature type="transmembrane region" description="Helical" evidence="1">
    <location>
        <begin position="128"/>
        <end position="149"/>
    </location>
</feature>
<evidence type="ECO:0000313" key="2">
    <source>
        <dbReference type="EMBL" id="QDU61347.1"/>
    </source>
</evidence>
<dbReference type="KEGG" id="knv:Pan216_22020"/>
<keyword evidence="3" id="KW-1185">Reference proteome</keyword>